<dbReference type="SMART" id="SM00880">
    <property type="entry name" value="CHAD"/>
    <property type="match status" value="1"/>
</dbReference>
<keyword evidence="3" id="KW-1185">Reference proteome</keyword>
<dbReference type="Pfam" id="PF05235">
    <property type="entry name" value="CHAD"/>
    <property type="match status" value="1"/>
</dbReference>
<dbReference type="InterPro" id="IPR007899">
    <property type="entry name" value="CHAD_dom"/>
</dbReference>
<gene>
    <name evidence="2" type="ORF">NCTC1934_04807</name>
</gene>
<evidence type="ECO:0000313" key="2">
    <source>
        <dbReference type="EMBL" id="SUD47494.1"/>
    </source>
</evidence>
<evidence type="ECO:0000313" key="3">
    <source>
        <dbReference type="Proteomes" id="UP000255467"/>
    </source>
</evidence>
<dbReference type="OrthoDB" id="9777271at2"/>
<organism evidence="2 3">
    <name type="scientific">Nocardia otitidiscaviarum</name>
    <dbReference type="NCBI Taxonomy" id="1823"/>
    <lineage>
        <taxon>Bacteria</taxon>
        <taxon>Bacillati</taxon>
        <taxon>Actinomycetota</taxon>
        <taxon>Actinomycetes</taxon>
        <taxon>Mycobacteriales</taxon>
        <taxon>Nocardiaceae</taxon>
        <taxon>Nocardia</taxon>
    </lineage>
</organism>
<dbReference type="Gene3D" id="1.40.20.10">
    <property type="entry name" value="CHAD domain"/>
    <property type="match status" value="1"/>
</dbReference>
<sequence length="298" mass="33696">MTHTAAGHAVVAAVSDDVDRLLSAEPDVRQDLPDSVHQMRVATRRLRSVLRSYRRVFRRRPVDELRDELRWLAGVLGVARDAEVRAERFAALLEQHPELAKKKFRIGGKDAPARGLRKLLVTAERERYAAAHAEILSALDSERYRALTAALRSLLDDPPLREAYAQRPAERFCRSVLRDDFHRVRRLVRLEPTLSEAERVEHLHDIRKAAKRLRYSADAAVPLLNGPAKSLSGNAKRLQTVLGDHRDAVEAEAAIRDRLRDSTNPAWQALCEDEAAAARKSLEQYPATTEFLRKSFDG</sequence>
<dbReference type="PROSITE" id="PS51708">
    <property type="entry name" value="CHAD"/>
    <property type="match status" value="1"/>
</dbReference>
<accession>A0A379JGC9</accession>
<evidence type="ECO:0000259" key="1">
    <source>
        <dbReference type="PROSITE" id="PS51708"/>
    </source>
</evidence>
<dbReference type="RefSeq" id="WP_039811825.1">
    <property type="nucleotide sequence ID" value="NZ_UGRY01000003.1"/>
</dbReference>
<protein>
    <submittedName>
        <fullName evidence="2">Uncharacterized conserved protein</fullName>
    </submittedName>
</protein>
<dbReference type="PANTHER" id="PTHR39339">
    <property type="entry name" value="SLR1444 PROTEIN"/>
    <property type="match status" value="1"/>
</dbReference>
<dbReference type="AlphaFoldDB" id="A0A379JGC9"/>
<dbReference type="STRING" id="1406858.GCA_000710895_00419"/>
<dbReference type="Proteomes" id="UP000255467">
    <property type="component" value="Unassembled WGS sequence"/>
</dbReference>
<feature type="domain" description="CHAD" evidence="1">
    <location>
        <begin position="3"/>
        <end position="294"/>
    </location>
</feature>
<dbReference type="InterPro" id="IPR038186">
    <property type="entry name" value="CHAD_dom_sf"/>
</dbReference>
<name>A0A379JGC9_9NOCA</name>
<proteinExistence type="predicted"/>
<dbReference type="EMBL" id="UGRY01000003">
    <property type="protein sequence ID" value="SUD47494.1"/>
    <property type="molecule type" value="Genomic_DNA"/>
</dbReference>
<reference evidence="2 3" key="1">
    <citation type="submission" date="2018-06" db="EMBL/GenBank/DDBJ databases">
        <authorList>
            <consortium name="Pathogen Informatics"/>
            <person name="Doyle S."/>
        </authorList>
    </citation>
    <scope>NUCLEOTIDE SEQUENCE [LARGE SCALE GENOMIC DNA]</scope>
    <source>
        <strain evidence="2 3">NCTC1934</strain>
    </source>
</reference>
<dbReference type="PANTHER" id="PTHR39339:SF1">
    <property type="entry name" value="CHAD DOMAIN-CONTAINING PROTEIN"/>
    <property type="match status" value="1"/>
</dbReference>